<evidence type="ECO:0000259" key="2">
    <source>
        <dbReference type="PROSITE" id="PS50211"/>
    </source>
</evidence>
<dbReference type="Pfam" id="PF02141">
    <property type="entry name" value="DENN"/>
    <property type="match status" value="1"/>
</dbReference>
<keyword evidence="1" id="KW-0344">Guanine-nucleotide releasing factor</keyword>
<dbReference type="SMART" id="SM00799">
    <property type="entry name" value="DENN"/>
    <property type="match status" value="1"/>
</dbReference>
<dbReference type="Pfam" id="PF03456">
    <property type="entry name" value="uDENN"/>
    <property type="match status" value="1"/>
</dbReference>
<dbReference type="Gene3D" id="2.100.10.50">
    <property type="match status" value="1"/>
</dbReference>
<dbReference type="Proteomes" id="UP001497623">
    <property type="component" value="Unassembled WGS sequence"/>
</dbReference>
<dbReference type="AlphaFoldDB" id="A0AAV2RJT2"/>
<dbReference type="GO" id="GO:0005085">
    <property type="term" value="F:guanyl-nucleotide exchange factor activity"/>
    <property type="evidence" value="ECO:0007669"/>
    <property type="project" value="UniProtKB-KW"/>
</dbReference>
<organism evidence="4 5">
    <name type="scientific">Meganyctiphanes norvegica</name>
    <name type="common">Northern krill</name>
    <name type="synonym">Thysanopoda norvegica</name>
    <dbReference type="NCBI Taxonomy" id="48144"/>
    <lineage>
        <taxon>Eukaryota</taxon>
        <taxon>Metazoa</taxon>
        <taxon>Ecdysozoa</taxon>
        <taxon>Arthropoda</taxon>
        <taxon>Crustacea</taxon>
        <taxon>Multicrustacea</taxon>
        <taxon>Malacostraca</taxon>
        <taxon>Eumalacostraca</taxon>
        <taxon>Eucarida</taxon>
        <taxon>Euphausiacea</taxon>
        <taxon>Euphausiidae</taxon>
        <taxon>Meganyctiphanes</taxon>
    </lineage>
</organism>
<accession>A0AAV2RJT2</accession>
<reference evidence="4 5" key="1">
    <citation type="submission" date="2024-05" db="EMBL/GenBank/DDBJ databases">
        <authorList>
            <person name="Wallberg A."/>
        </authorList>
    </citation>
    <scope>NUCLEOTIDE SEQUENCE [LARGE SCALE GENOMIC DNA]</scope>
</reference>
<name>A0AAV2RJT2_MEGNR</name>
<dbReference type="SMART" id="SM00800">
    <property type="entry name" value="uDENN"/>
    <property type="match status" value="1"/>
</dbReference>
<feature type="non-terminal residue" evidence="4">
    <location>
        <position position="600"/>
    </location>
</feature>
<dbReference type="PROSITE" id="PS50211">
    <property type="entry name" value="DENN"/>
    <property type="match status" value="1"/>
</dbReference>
<evidence type="ECO:0000313" key="4">
    <source>
        <dbReference type="EMBL" id="CAL4128513.1"/>
    </source>
</evidence>
<sequence length="600" mass="68243">MLTCYFIPTIELNLIFPVMEERRVVEYFLVAGLPEENPEPLSEFSCDGATLKSTHNLPPITDVSIINRTLGEVVPDGYECIEVTPSGLPANLNHGALRAPEMFLCYRRGQDKQPLVDVGVLYEGRERVMADSQIVEFTNGGRSANINSSGQTTYVTYRRASETAVCNELVVSDICIIMTNRGEQAPHSYCTIDRNLNKGTMVGSDIYVCYKKSVNRTDYIAYKASVLDSYPYVSRPSFPIPRDLALFCLPMGATLESWPARAAQPHPVFSTFVLTLTSTDSTTSEAVEKVYGAAISFYEKYPHEKLTAEQRETLKMDEHFGRQNIVHTNKCICVLSRWPFFDTFEKFLRYLQRYANSGPHSVPIERYVWHMLENVPFPSARRPQILIQMDANERISLAQPEDSPINLSGAKFRQLVMNLRPEGCLLVTLFALTEQKILLHSLRPDVLTAVAEAITMIIFPFHWQCPYIPLCPLGLSDFLNAPIPFLLGLDSRFFDLYDPPNDVICIDLDTAAMSVPEDKQYLTSKILPKKATKMLRTSLENLCDKIHQFEKSLALHVRSQRTQPDVNIDSDFKMKRKEAKFYVEFENANENLMISRYPHY</sequence>
<dbReference type="InterPro" id="IPR005113">
    <property type="entry name" value="uDENN_dom"/>
</dbReference>
<dbReference type="PANTHER" id="PTHR12296">
    <property type="entry name" value="DENN DOMAIN-CONTAINING PROTEIN 4"/>
    <property type="match status" value="1"/>
</dbReference>
<dbReference type="EMBL" id="CAXKWB010025700">
    <property type="protein sequence ID" value="CAL4128513.1"/>
    <property type="molecule type" value="Genomic_DNA"/>
</dbReference>
<proteinExistence type="predicted"/>
<feature type="domain" description="UDENN" evidence="2">
    <location>
        <begin position="206"/>
        <end position="600"/>
    </location>
</feature>
<evidence type="ECO:0000313" key="5">
    <source>
        <dbReference type="Proteomes" id="UP001497623"/>
    </source>
</evidence>
<dbReference type="PANTHER" id="PTHR12296:SF30">
    <property type="entry name" value="DENN DOMAIN-CONTAINING PROTEIN CRAG"/>
    <property type="match status" value="1"/>
</dbReference>
<keyword evidence="5" id="KW-1185">Reference proteome</keyword>
<dbReference type="InterPro" id="IPR001194">
    <property type="entry name" value="cDENN_dom"/>
</dbReference>
<dbReference type="GO" id="GO:0031410">
    <property type="term" value="C:cytoplasmic vesicle"/>
    <property type="evidence" value="ECO:0007669"/>
    <property type="project" value="TreeGrafter"/>
</dbReference>
<gene>
    <name evidence="4" type="ORF">MNOR_LOCUS26135</name>
</gene>
<comment type="caution">
    <text evidence="4">The sequence shown here is derived from an EMBL/GenBank/DDBJ whole genome shotgun (WGS) entry which is preliminary data.</text>
</comment>
<dbReference type="PROSITE" id="PS51498">
    <property type="entry name" value="MABP"/>
    <property type="match status" value="1"/>
</dbReference>
<dbReference type="Gene3D" id="3.40.50.11500">
    <property type="match status" value="1"/>
</dbReference>
<protein>
    <submittedName>
        <fullName evidence="4">Uncharacterized protein</fullName>
    </submittedName>
</protein>
<dbReference type="GO" id="GO:0032483">
    <property type="term" value="P:regulation of Rab protein signal transduction"/>
    <property type="evidence" value="ECO:0007669"/>
    <property type="project" value="TreeGrafter"/>
</dbReference>
<dbReference type="InterPro" id="IPR023341">
    <property type="entry name" value="MABP"/>
</dbReference>
<dbReference type="InterPro" id="IPR037516">
    <property type="entry name" value="Tripartite_DENN"/>
</dbReference>
<dbReference type="InterPro" id="IPR043153">
    <property type="entry name" value="DENN_C"/>
</dbReference>
<evidence type="ECO:0000259" key="3">
    <source>
        <dbReference type="PROSITE" id="PS51498"/>
    </source>
</evidence>
<dbReference type="InterPro" id="IPR051696">
    <property type="entry name" value="DENN_Domain_GEFs"/>
</dbReference>
<evidence type="ECO:0000256" key="1">
    <source>
        <dbReference type="ARBA" id="ARBA00022658"/>
    </source>
</evidence>
<feature type="domain" description="MABP" evidence="3">
    <location>
        <begin position="57"/>
        <end position="214"/>
    </location>
</feature>